<dbReference type="GO" id="GO:0005524">
    <property type="term" value="F:ATP binding"/>
    <property type="evidence" value="ECO:0007669"/>
    <property type="project" value="UniProtKB-UniRule"/>
</dbReference>
<keyword evidence="8 19" id="KW-0694">RNA-binding</keyword>
<dbReference type="InterPro" id="IPR020536">
    <property type="entry name" value="ThiI_AANH"/>
</dbReference>
<dbReference type="PANTHER" id="PTHR43209:SF1">
    <property type="entry name" value="TRNA SULFURTRANSFERASE"/>
    <property type="match status" value="1"/>
</dbReference>
<evidence type="ECO:0000256" key="5">
    <source>
        <dbReference type="ARBA" id="ARBA00022679"/>
    </source>
</evidence>
<dbReference type="CDD" id="cd01712">
    <property type="entry name" value="PPase_ThiI"/>
    <property type="match status" value="1"/>
</dbReference>
<evidence type="ECO:0000256" key="15">
    <source>
        <dbReference type="ARBA" id="ARBA00071867"/>
    </source>
</evidence>
<evidence type="ECO:0000256" key="1">
    <source>
        <dbReference type="ARBA" id="ARBA00004496"/>
    </source>
</evidence>
<dbReference type="Pfam" id="PF02568">
    <property type="entry name" value="ThiI"/>
    <property type="match status" value="1"/>
</dbReference>
<evidence type="ECO:0000256" key="17">
    <source>
        <dbReference type="ARBA" id="ARBA00077849"/>
    </source>
</evidence>
<dbReference type="Proteomes" id="UP000021369">
    <property type="component" value="Unassembled WGS sequence"/>
</dbReference>
<evidence type="ECO:0000256" key="9">
    <source>
        <dbReference type="ARBA" id="ARBA00022977"/>
    </source>
</evidence>
<dbReference type="RefSeq" id="WP_037288485.1">
    <property type="nucleotide sequence ID" value="NZ_JEOB01000003.1"/>
</dbReference>
<evidence type="ECO:0000313" key="21">
    <source>
        <dbReference type="EMBL" id="EXM39035.1"/>
    </source>
</evidence>
<dbReference type="GO" id="GO:0009228">
    <property type="term" value="P:thiamine biosynthetic process"/>
    <property type="evidence" value="ECO:0007669"/>
    <property type="project" value="UniProtKB-KW"/>
</dbReference>
<dbReference type="GO" id="GO:0002937">
    <property type="term" value="P:tRNA 4-thiouridine biosynthesis"/>
    <property type="evidence" value="ECO:0007669"/>
    <property type="project" value="TreeGrafter"/>
</dbReference>
<dbReference type="PROSITE" id="PS51165">
    <property type="entry name" value="THUMP"/>
    <property type="match status" value="1"/>
</dbReference>
<comment type="function">
    <text evidence="12 19">Catalyzes the ATP-dependent transfer of a sulfur to tRNA to produce 4-thiouridine in position 8 of tRNAs, which functions as a near-UV photosensor. Also catalyzes the transfer of sulfur to the sulfur carrier protein ThiS, forming ThiS-thiocarboxylate. This is a step in the synthesis of thiazole, in the thiamine biosynthesis pathway. The sulfur is donated as persulfide by IscS.</text>
</comment>
<evidence type="ECO:0000256" key="10">
    <source>
        <dbReference type="ARBA" id="ARBA00050570"/>
    </source>
</evidence>
<feature type="binding site" evidence="19">
    <location>
        <begin position="184"/>
        <end position="185"/>
    </location>
    <ligand>
        <name>ATP</name>
        <dbReference type="ChEBI" id="CHEBI:30616"/>
    </ligand>
</feature>
<evidence type="ECO:0000256" key="12">
    <source>
        <dbReference type="ARBA" id="ARBA00058382"/>
    </source>
</evidence>
<dbReference type="InterPro" id="IPR004114">
    <property type="entry name" value="THUMP_dom"/>
</dbReference>
<evidence type="ECO:0000256" key="6">
    <source>
        <dbReference type="ARBA" id="ARBA00022741"/>
    </source>
</evidence>
<evidence type="ECO:0000256" key="13">
    <source>
        <dbReference type="ARBA" id="ARBA00061472"/>
    </source>
</evidence>
<dbReference type="GO" id="GO:0004810">
    <property type="term" value="F:CCA tRNA nucleotidyltransferase activity"/>
    <property type="evidence" value="ECO:0007669"/>
    <property type="project" value="InterPro"/>
</dbReference>
<dbReference type="AlphaFoldDB" id="A0A011WPX5"/>
<dbReference type="GO" id="GO:0000049">
    <property type="term" value="F:tRNA binding"/>
    <property type="evidence" value="ECO:0007669"/>
    <property type="project" value="UniProtKB-UniRule"/>
</dbReference>
<dbReference type="CDD" id="cd11716">
    <property type="entry name" value="THUMP_ThiI"/>
    <property type="match status" value="1"/>
</dbReference>
<evidence type="ECO:0000256" key="7">
    <source>
        <dbReference type="ARBA" id="ARBA00022840"/>
    </source>
</evidence>
<dbReference type="GO" id="GO:0140741">
    <property type="term" value="F:tRNA-uracil-4 sulfurtransferase activity"/>
    <property type="evidence" value="ECO:0007669"/>
    <property type="project" value="UniProtKB-EC"/>
</dbReference>
<dbReference type="EC" id="2.8.1.4" evidence="14 19"/>
<dbReference type="PANTHER" id="PTHR43209">
    <property type="entry name" value="TRNA SULFURTRANSFERASE"/>
    <property type="match status" value="1"/>
</dbReference>
<proteinExistence type="inferred from homology"/>
<feature type="binding site" evidence="19">
    <location>
        <position position="289"/>
    </location>
    <ligand>
        <name>ATP</name>
        <dbReference type="ChEBI" id="CHEBI:30616"/>
    </ligand>
</feature>
<dbReference type="HAMAP" id="MF_00021">
    <property type="entry name" value="ThiI"/>
    <property type="match status" value="1"/>
</dbReference>
<dbReference type="Pfam" id="PF02926">
    <property type="entry name" value="THUMP"/>
    <property type="match status" value="1"/>
</dbReference>
<dbReference type="InterPro" id="IPR050102">
    <property type="entry name" value="tRNA_sulfurtransferase_ThiI"/>
</dbReference>
<keyword evidence="5 19" id="KW-0808">Transferase</keyword>
<protein>
    <recommendedName>
        <fullName evidence="15 19">Probable tRNA sulfurtransferase</fullName>
        <ecNumber evidence="14 19">2.8.1.4</ecNumber>
    </recommendedName>
    <alternativeName>
        <fullName evidence="16 19">Sulfur carrier protein ThiS sulfurtransferase</fullName>
    </alternativeName>
    <alternativeName>
        <fullName evidence="17 19">Thiamine biosynthesis protein ThiI</fullName>
    </alternativeName>
    <alternativeName>
        <fullName evidence="18 19">tRNA 4-thiouridine synthase</fullName>
    </alternativeName>
</protein>
<evidence type="ECO:0000256" key="2">
    <source>
        <dbReference type="ARBA" id="ARBA00004948"/>
    </source>
</evidence>
<dbReference type="UniPathway" id="UPA00060"/>
<evidence type="ECO:0000256" key="18">
    <source>
        <dbReference type="ARBA" id="ARBA00080570"/>
    </source>
</evidence>
<feature type="binding site" evidence="19">
    <location>
        <begin position="209"/>
        <end position="210"/>
    </location>
    <ligand>
        <name>ATP</name>
        <dbReference type="ChEBI" id="CHEBI:30616"/>
    </ligand>
</feature>
<dbReference type="SUPFAM" id="SSF143437">
    <property type="entry name" value="THUMP domain-like"/>
    <property type="match status" value="1"/>
</dbReference>
<comment type="similarity">
    <text evidence="13 19">Belongs to the ThiI family.</text>
</comment>
<name>A0A011WPX5_RUMAL</name>
<reference evidence="21 22" key="1">
    <citation type="submission" date="2013-06" db="EMBL/GenBank/DDBJ databases">
        <title>Rumen cellulosomics: divergent fiber-degrading strategies revealed by comparative genome-wide analysis of six Ruminococcal strains.</title>
        <authorList>
            <person name="Dassa B."/>
            <person name="Borovok I."/>
            <person name="Lamed R."/>
            <person name="Flint H."/>
            <person name="Yeoman C.J."/>
            <person name="White B."/>
            <person name="Bayer E.A."/>
        </authorList>
    </citation>
    <scope>NUCLEOTIDE SEQUENCE [LARGE SCALE GENOMIC DNA]</scope>
    <source>
        <strain evidence="21 22">SY3</strain>
    </source>
</reference>
<comment type="caution">
    <text evidence="21">The sequence shown here is derived from an EMBL/GenBank/DDBJ whole genome shotgun (WGS) entry which is preliminary data.</text>
</comment>
<dbReference type="Pfam" id="PF22025">
    <property type="entry name" value="ThiI_fer"/>
    <property type="match status" value="1"/>
</dbReference>
<evidence type="ECO:0000256" key="19">
    <source>
        <dbReference type="HAMAP-Rule" id="MF_00021"/>
    </source>
</evidence>
<dbReference type="SMART" id="SM00981">
    <property type="entry name" value="THUMP"/>
    <property type="match status" value="1"/>
</dbReference>
<dbReference type="GO" id="GO:0052837">
    <property type="term" value="P:thiazole biosynthetic process"/>
    <property type="evidence" value="ECO:0007669"/>
    <property type="project" value="TreeGrafter"/>
</dbReference>
<accession>A0A011WPX5</accession>
<keyword evidence="9 19" id="KW-0784">Thiamine biosynthesis</keyword>
<keyword evidence="6 19" id="KW-0547">Nucleotide-binding</keyword>
<evidence type="ECO:0000256" key="4">
    <source>
        <dbReference type="ARBA" id="ARBA00022555"/>
    </source>
</evidence>
<keyword evidence="7 19" id="KW-0067">ATP-binding</keyword>
<keyword evidence="4 19" id="KW-0820">tRNA-binding</keyword>
<feature type="domain" description="THUMP" evidence="20">
    <location>
        <begin position="61"/>
        <end position="166"/>
    </location>
</feature>
<evidence type="ECO:0000259" key="20">
    <source>
        <dbReference type="PROSITE" id="PS51165"/>
    </source>
</evidence>
<dbReference type="OrthoDB" id="9773948at2"/>
<evidence type="ECO:0000256" key="16">
    <source>
        <dbReference type="ARBA" id="ARBA00075337"/>
    </source>
</evidence>
<dbReference type="GO" id="GO:0005829">
    <property type="term" value="C:cytosol"/>
    <property type="evidence" value="ECO:0007669"/>
    <property type="project" value="TreeGrafter"/>
</dbReference>
<feature type="binding site" evidence="19">
    <location>
        <position position="266"/>
    </location>
    <ligand>
        <name>ATP</name>
        <dbReference type="ChEBI" id="CHEBI:30616"/>
    </ligand>
</feature>
<organism evidence="21 22">
    <name type="scientific">Ruminococcus albus SY3</name>
    <dbReference type="NCBI Taxonomy" id="1341156"/>
    <lineage>
        <taxon>Bacteria</taxon>
        <taxon>Bacillati</taxon>
        <taxon>Bacillota</taxon>
        <taxon>Clostridia</taxon>
        <taxon>Eubacteriales</taxon>
        <taxon>Oscillospiraceae</taxon>
        <taxon>Ruminococcus</taxon>
    </lineage>
</organism>
<comment type="pathway">
    <text evidence="2 19">Cofactor biosynthesis; thiamine diphosphate biosynthesis.</text>
</comment>
<comment type="catalytic activity">
    <reaction evidence="10 19">
        <text>[ThiI sulfur-carrier protein]-S-sulfanyl-L-cysteine + a uridine in tRNA + 2 reduced [2Fe-2S]-[ferredoxin] + ATP + H(+) = [ThiI sulfur-carrier protein]-L-cysteine + a 4-thiouridine in tRNA + 2 oxidized [2Fe-2S]-[ferredoxin] + AMP + diphosphate</text>
        <dbReference type="Rhea" id="RHEA:24176"/>
        <dbReference type="Rhea" id="RHEA-COMP:10000"/>
        <dbReference type="Rhea" id="RHEA-COMP:10001"/>
        <dbReference type="Rhea" id="RHEA-COMP:13337"/>
        <dbReference type="Rhea" id="RHEA-COMP:13338"/>
        <dbReference type="Rhea" id="RHEA-COMP:13339"/>
        <dbReference type="Rhea" id="RHEA-COMP:13340"/>
        <dbReference type="ChEBI" id="CHEBI:15378"/>
        <dbReference type="ChEBI" id="CHEBI:29950"/>
        <dbReference type="ChEBI" id="CHEBI:30616"/>
        <dbReference type="ChEBI" id="CHEBI:33019"/>
        <dbReference type="ChEBI" id="CHEBI:33737"/>
        <dbReference type="ChEBI" id="CHEBI:33738"/>
        <dbReference type="ChEBI" id="CHEBI:61963"/>
        <dbReference type="ChEBI" id="CHEBI:65315"/>
        <dbReference type="ChEBI" id="CHEBI:136798"/>
        <dbReference type="ChEBI" id="CHEBI:456215"/>
        <dbReference type="EC" id="2.8.1.4"/>
    </reaction>
</comment>
<evidence type="ECO:0000256" key="8">
    <source>
        <dbReference type="ARBA" id="ARBA00022884"/>
    </source>
</evidence>
<dbReference type="InterPro" id="IPR049962">
    <property type="entry name" value="THUMP_ThiI"/>
</dbReference>
<comment type="subcellular location">
    <subcellularLocation>
        <location evidence="1 19">Cytoplasm</location>
    </subcellularLocation>
</comment>
<evidence type="ECO:0000256" key="14">
    <source>
        <dbReference type="ARBA" id="ARBA00066827"/>
    </source>
</evidence>
<evidence type="ECO:0000256" key="11">
    <source>
        <dbReference type="ARBA" id="ARBA00052330"/>
    </source>
</evidence>
<dbReference type="GO" id="GO:0009229">
    <property type="term" value="P:thiamine diphosphate biosynthetic process"/>
    <property type="evidence" value="ECO:0007669"/>
    <property type="project" value="UniProtKB-UniRule"/>
</dbReference>
<comment type="catalytic activity">
    <reaction evidence="11 19">
        <text>[ThiS sulfur-carrier protein]-C-terminal Gly-Gly-AMP + S-sulfanyl-L-cysteinyl-[cysteine desulfurase] + AH2 = [ThiS sulfur-carrier protein]-C-terminal-Gly-aminoethanethioate + L-cysteinyl-[cysteine desulfurase] + A + AMP + 2 H(+)</text>
        <dbReference type="Rhea" id="RHEA:43340"/>
        <dbReference type="Rhea" id="RHEA-COMP:12157"/>
        <dbReference type="Rhea" id="RHEA-COMP:12158"/>
        <dbReference type="Rhea" id="RHEA-COMP:12910"/>
        <dbReference type="Rhea" id="RHEA-COMP:19908"/>
        <dbReference type="ChEBI" id="CHEBI:13193"/>
        <dbReference type="ChEBI" id="CHEBI:15378"/>
        <dbReference type="ChEBI" id="CHEBI:17499"/>
        <dbReference type="ChEBI" id="CHEBI:29950"/>
        <dbReference type="ChEBI" id="CHEBI:61963"/>
        <dbReference type="ChEBI" id="CHEBI:90618"/>
        <dbReference type="ChEBI" id="CHEBI:232372"/>
        <dbReference type="ChEBI" id="CHEBI:456215"/>
    </reaction>
</comment>
<dbReference type="PATRIC" id="fig|1341156.4.peg.2361"/>
<dbReference type="InterPro" id="IPR003720">
    <property type="entry name" value="tRNA_STrfase"/>
</dbReference>
<dbReference type="EMBL" id="JEOB01000003">
    <property type="protein sequence ID" value="EXM39035.1"/>
    <property type="molecule type" value="Genomic_DNA"/>
</dbReference>
<evidence type="ECO:0000256" key="3">
    <source>
        <dbReference type="ARBA" id="ARBA00022490"/>
    </source>
</evidence>
<evidence type="ECO:0000313" key="22">
    <source>
        <dbReference type="Proteomes" id="UP000021369"/>
    </source>
</evidence>
<dbReference type="InterPro" id="IPR054173">
    <property type="entry name" value="ThiI_fer"/>
</dbReference>
<dbReference type="SUPFAM" id="SSF52402">
    <property type="entry name" value="Adenine nucleotide alpha hydrolases-like"/>
    <property type="match status" value="1"/>
</dbReference>
<gene>
    <name evidence="19" type="primary">thiI</name>
    <name evidence="21" type="ORF">RASY3_12115</name>
</gene>
<feature type="binding site" evidence="19">
    <location>
        <position position="298"/>
    </location>
    <ligand>
        <name>ATP</name>
        <dbReference type="ChEBI" id="CHEBI:30616"/>
    </ligand>
</feature>
<keyword evidence="3 19" id="KW-0963">Cytoplasm</keyword>
<sequence>MKEIILCKYGEIALKGLNKSTFESMMVKTIKRRLASAGEFRVTKSQSTLYVEPLGENPDVDEFETRLSKVFGIVKLCRSGAIEKDLKAICEQAPEYLAEVLEGARTFKVNARRADKKFPQKSPEICSELGGAILDRFPHLEVDVHDPEVTVTVEVREDYAYVHSDPVDGAGGIPVGSSGRAMLLLSGGIDSPVAGYMMARRGAVVEAIHFEAPPYTSDRARMKVETLAKLMTAYCGDVKFFCVPFTEIQELLRDNCPEELFTILMRRLMMEIAQRICEKDGDIQALVTGESLGQVASQTMYAMVCTDAACRMPVFRPCIGMDKSEIVEIARKIGTFETSILPYEDCCTVFTPKHPKTRPSLAEVEKAQASFDFEPYIQKAVENTSVTLIKNR</sequence>
<dbReference type="Gene3D" id="3.30.2130.30">
    <property type="match status" value="1"/>
</dbReference>
<dbReference type="Gene3D" id="3.40.50.620">
    <property type="entry name" value="HUPs"/>
    <property type="match status" value="1"/>
</dbReference>
<dbReference type="InterPro" id="IPR014729">
    <property type="entry name" value="Rossmann-like_a/b/a_fold"/>
</dbReference>
<dbReference type="FunFam" id="3.40.50.620:FF:000053">
    <property type="entry name" value="Probable tRNA sulfurtransferase"/>
    <property type="match status" value="1"/>
</dbReference>
<dbReference type="InterPro" id="IPR049961">
    <property type="entry name" value="ThiI_N"/>
</dbReference>
<dbReference type="NCBIfam" id="TIGR00342">
    <property type="entry name" value="tRNA uracil 4-sulfurtransferase ThiI"/>
    <property type="match status" value="1"/>
</dbReference>
<keyword evidence="22" id="KW-1185">Reference proteome</keyword>